<dbReference type="EMBL" id="AY458645">
    <property type="protein sequence ID" value="AAR38067.1"/>
    <property type="molecule type" value="Genomic_DNA"/>
</dbReference>
<organism evidence="4">
    <name type="scientific">uncultured marine bacterium 577</name>
    <dbReference type="NCBI Taxonomy" id="257398"/>
    <lineage>
        <taxon>Bacteria</taxon>
        <taxon>environmental samples</taxon>
    </lineage>
</organism>
<dbReference type="PANTHER" id="PTHR47245">
    <property type="entry name" value="PEPTIDYLPROLYL ISOMERASE"/>
    <property type="match status" value="1"/>
</dbReference>
<dbReference type="PROSITE" id="PS50198">
    <property type="entry name" value="PPIC_PPIASE_2"/>
    <property type="match status" value="1"/>
</dbReference>
<sequence length="263" mass="29548">MQLIKFLKLTAIFLPALAVVTTTHAAPLAKVNGKTIPNSRLELVMKNLISQGQKDTPETRKAIRDDLIKQEVLSQEALRKKLDKDPDISTQIMITRQSVLIRALQADFIKKNDPSEKELRDEYQAVSAASMGDQEYNPSHILISTEAEAKDIIAKIKKGGKFEEIAKDRSIDDGSKNKGGELGWSSARSYAQPFAEALVKLKKGEITQAPVKSSFGWHVIRSNGMRPLKIPPFKEVKQKVQQRILQQKFQAYLEELKDKAKIE</sequence>
<keyword evidence="1" id="KW-0413">Isomerase</keyword>
<dbReference type="InterPro" id="IPR027304">
    <property type="entry name" value="Trigger_fact/SurA_dom_sf"/>
</dbReference>
<evidence type="ECO:0000313" key="4">
    <source>
        <dbReference type="EMBL" id="AAR38067.1"/>
    </source>
</evidence>
<accession>Q6SFZ5</accession>
<keyword evidence="1" id="KW-0697">Rotamase</keyword>
<evidence type="ECO:0000259" key="3">
    <source>
        <dbReference type="PROSITE" id="PS50198"/>
    </source>
</evidence>
<keyword evidence="2" id="KW-0732">Signal</keyword>
<feature type="signal peptide" evidence="2">
    <location>
        <begin position="1"/>
        <end position="25"/>
    </location>
</feature>
<reference evidence="4" key="2">
    <citation type="submission" date="2003-12" db="EMBL/GenBank/DDBJ databases">
        <title>Monterey Bay Coastal Ocean Microbial Observatory environmental clone sequencing.</title>
        <authorList>
            <person name="DeLong E.F."/>
        </authorList>
    </citation>
    <scope>NUCLEOTIDE SEQUENCE</scope>
</reference>
<dbReference type="InterPro" id="IPR050245">
    <property type="entry name" value="PrsA_foldase"/>
</dbReference>
<name>Q6SFZ5_9BACT</name>
<evidence type="ECO:0000256" key="2">
    <source>
        <dbReference type="SAM" id="SignalP"/>
    </source>
</evidence>
<dbReference type="AlphaFoldDB" id="Q6SFZ5"/>
<dbReference type="SUPFAM" id="SSF54534">
    <property type="entry name" value="FKBP-like"/>
    <property type="match status" value="1"/>
</dbReference>
<dbReference type="Pfam" id="PF00639">
    <property type="entry name" value="Rotamase"/>
    <property type="match status" value="1"/>
</dbReference>
<feature type="domain" description="PpiC" evidence="3">
    <location>
        <begin position="133"/>
        <end position="224"/>
    </location>
</feature>
<dbReference type="InterPro" id="IPR046357">
    <property type="entry name" value="PPIase_dom_sf"/>
</dbReference>
<dbReference type="GO" id="GO:0003755">
    <property type="term" value="F:peptidyl-prolyl cis-trans isomerase activity"/>
    <property type="evidence" value="ECO:0007669"/>
    <property type="project" value="UniProtKB-KW"/>
</dbReference>
<evidence type="ECO:0000256" key="1">
    <source>
        <dbReference type="PROSITE-ProRule" id="PRU00278"/>
    </source>
</evidence>
<dbReference type="Gene3D" id="3.10.50.40">
    <property type="match status" value="1"/>
</dbReference>
<dbReference type="InterPro" id="IPR000297">
    <property type="entry name" value="PPIase_PpiC"/>
</dbReference>
<dbReference type="Gene3D" id="1.10.8.1040">
    <property type="match status" value="1"/>
</dbReference>
<gene>
    <name evidence="4" type="ORF">MBMO_EBAC080-L12H07.16</name>
</gene>
<dbReference type="PANTHER" id="PTHR47245:SF2">
    <property type="entry name" value="PEPTIDYL-PROLYL CIS-TRANS ISOMERASE HP_0175-RELATED"/>
    <property type="match status" value="1"/>
</dbReference>
<dbReference type="SUPFAM" id="SSF109998">
    <property type="entry name" value="Triger factor/SurA peptide-binding domain-like"/>
    <property type="match status" value="1"/>
</dbReference>
<proteinExistence type="predicted"/>
<feature type="chain" id="PRO_5007926001" evidence="2">
    <location>
        <begin position="26"/>
        <end position="263"/>
    </location>
</feature>
<protein>
    <submittedName>
        <fullName evidence="4">PPIC-type PPIASE domain protein</fullName>
    </submittedName>
</protein>
<reference evidence="4" key="1">
    <citation type="submission" date="2003-11" db="EMBL/GenBank/DDBJ databases">
        <authorList>
            <person name="Heidelberg J.F."/>
            <person name="Eisen J.A."/>
            <person name="Nelson W.C."/>
            <person name="DeLong E.F."/>
        </authorList>
    </citation>
    <scope>NUCLEOTIDE SEQUENCE</scope>
</reference>